<dbReference type="GO" id="GO:0043277">
    <property type="term" value="P:apoptotic cell clearance"/>
    <property type="evidence" value="ECO:0007669"/>
    <property type="project" value="UniProtKB-ARBA"/>
</dbReference>
<dbReference type="InterPro" id="IPR051133">
    <property type="entry name" value="Adapter_Engulfment-Domain"/>
</dbReference>
<name>A0A9Q0RRR0_BLOTA</name>
<dbReference type="Gene3D" id="2.30.29.30">
    <property type="entry name" value="Pleckstrin-homology domain (PH domain)/Phosphotyrosine-binding domain (PTB)"/>
    <property type="match status" value="1"/>
</dbReference>
<dbReference type="InterPro" id="IPR011993">
    <property type="entry name" value="PH-like_dom_sf"/>
</dbReference>
<dbReference type="Proteomes" id="UP001142055">
    <property type="component" value="Chromosome 1"/>
</dbReference>
<dbReference type="EMBL" id="JAPWDV010000001">
    <property type="protein sequence ID" value="KAJ6225818.1"/>
    <property type="molecule type" value="Genomic_DNA"/>
</dbReference>
<evidence type="ECO:0000313" key="9">
    <source>
        <dbReference type="Proteomes" id="UP001142055"/>
    </source>
</evidence>
<organism evidence="8 9">
    <name type="scientific">Blomia tropicalis</name>
    <name type="common">Mite</name>
    <dbReference type="NCBI Taxonomy" id="40697"/>
    <lineage>
        <taxon>Eukaryota</taxon>
        <taxon>Metazoa</taxon>
        <taxon>Ecdysozoa</taxon>
        <taxon>Arthropoda</taxon>
        <taxon>Chelicerata</taxon>
        <taxon>Arachnida</taxon>
        <taxon>Acari</taxon>
        <taxon>Acariformes</taxon>
        <taxon>Sarcoptiformes</taxon>
        <taxon>Astigmata</taxon>
        <taxon>Glycyphagoidea</taxon>
        <taxon>Echimyopodidae</taxon>
        <taxon>Blomia</taxon>
    </lineage>
</organism>
<feature type="coiled-coil region" evidence="5">
    <location>
        <begin position="204"/>
        <end position="231"/>
    </location>
</feature>
<comment type="subcellular location">
    <subcellularLocation>
        <location evidence="1">Cytoplasm</location>
    </subcellularLocation>
</comment>
<evidence type="ECO:0000256" key="6">
    <source>
        <dbReference type="SAM" id="MobiDB-lite"/>
    </source>
</evidence>
<accession>A0A9Q0RRR0</accession>
<dbReference type="OMA" id="HAIRFQL"/>
<feature type="compositionally biased region" description="Low complexity" evidence="6">
    <location>
        <begin position="287"/>
        <end position="298"/>
    </location>
</feature>
<dbReference type="SMART" id="SM00462">
    <property type="entry name" value="PTB"/>
    <property type="match status" value="1"/>
</dbReference>
<evidence type="ECO:0000259" key="7">
    <source>
        <dbReference type="PROSITE" id="PS01179"/>
    </source>
</evidence>
<dbReference type="PANTHER" id="PTHR11232:SF77">
    <property type="entry name" value="GULP PTB DOMAIN CONTAINING ENGULFMENT ADAPTOR 1"/>
    <property type="match status" value="1"/>
</dbReference>
<dbReference type="PANTHER" id="PTHR11232">
    <property type="entry name" value="PHOSPHOTYROSINE INTERACTION DOMAIN-CONTAINING FAMILY MEMBER"/>
    <property type="match status" value="1"/>
</dbReference>
<dbReference type="FunFam" id="2.30.29.30:FF:000118">
    <property type="entry name" value="GULP PTB domain containing engulfment adaptor 1"/>
    <property type="match status" value="1"/>
</dbReference>
<feature type="region of interest" description="Disordered" evidence="6">
    <location>
        <begin position="1"/>
        <end position="50"/>
    </location>
</feature>
<keyword evidence="5" id="KW-0175">Coiled coil</keyword>
<evidence type="ECO:0000256" key="3">
    <source>
        <dbReference type="ARBA" id="ARBA00022907"/>
    </source>
</evidence>
<evidence type="ECO:0000313" key="8">
    <source>
        <dbReference type="EMBL" id="KAJ6225818.1"/>
    </source>
</evidence>
<evidence type="ECO:0000256" key="2">
    <source>
        <dbReference type="ARBA" id="ARBA00022490"/>
    </source>
</evidence>
<dbReference type="SUPFAM" id="SSF50729">
    <property type="entry name" value="PH domain-like"/>
    <property type="match status" value="1"/>
</dbReference>
<dbReference type="GO" id="GO:0005737">
    <property type="term" value="C:cytoplasm"/>
    <property type="evidence" value="ECO:0007669"/>
    <property type="project" value="UniProtKB-SubCell"/>
</dbReference>
<feature type="region of interest" description="Disordered" evidence="6">
    <location>
        <begin position="254"/>
        <end position="300"/>
    </location>
</feature>
<reference evidence="8" key="1">
    <citation type="submission" date="2022-12" db="EMBL/GenBank/DDBJ databases">
        <title>Genome assemblies of Blomia tropicalis.</title>
        <authorList>
            <person name="Cui Y."/>
        </authorList>
    </citation>
    <scope>NUCLEOTIDE SEQUENCE</scope>
    <source>
        <tissue evidence="8">Adult mites</tissue>
    </source>
</reference>
<evidence type="ECO:0000256" key="1">
    <source>
        <dbReference type="ARBA" id="ARBA00004496"/>
    </source>
</evidence>
<sequence>MIKPTSLFKWPQTNGSTSKSQLDASSSSKSSSSSSSNASTNGTSTQKLWIHPPTTLQNGHIAYLVKYFGNVEVNQPKGIDVVKESINRLKLIQPLKKSDGGSHKIPKIELTISVNGVAIQEPKSKKIYCQFPLHRISYCADDKTEKKFFSFIAKDVDTDKHLCFVFMSEKMSEEIILTIGQAFDLAYAKFIETSGREFEIRKQLIMLQKRVHELEDENKKLKEKIGKYEPESCKSPTSQIDDLLTSSSVTNGTSAASINGKNTNSNGNKLTIDPNVPVPALQPPPSSRNRNNSTNQSPINLLDVDLDEYTDNTLTINDRNSTSINDLLDQDFNPRASINDTSMSITQEKDIFGCEPFQQVQQDPFGMGQFNSGDLDSAIVSLDKKLAEMRDGFSQGISTGGFDMTIDRCPLFSEIGDNTEIVVVIADDDGFNNESVEQSVNKVKSHDSLNIWLEDIRVEIEKMYVENKETRVQRLLSQGPQSGRPIQVFRNIRAEMDRDLCFDDAILHHGFRASLASAIAEKLDGFIDELIDKLAERADRDYYSDRSSSDQLPQPSFHQARHRHPEQQQPLIE</sequence>
<keyword evidence="2" id="KW-0963">Cytoplasm</keyword>
<feature type="compositionally biased region" description="Polar residues" evidence="6">
    <location>
        <begin position="254"/>
        <end position="269"/>
    </location>
</feature>
<gene>
    <name evidence="8" type="ORF">RDWZM_004363</name>
</gene>
<dbReference type="Pfam" id="PF00640">
    <property type="entry name" value="PID"/>
    <property type="match status" value="1"/>
</dbReference>
<proteinExistence type="inferred from homology"/>
<feature type="region of interest" description="Disordered" evidence="6">
    <location>
        <begin position="542"/>
        <end position="573"/>
    </location>
</feature>
<keyword evidence="3" id="KW-0581">Phagocytosis</keyword>
<evidence type="ECO:0000256" key="4">
    <source>
        <dbReference type="ARBA" id="ARBA00060944"/>
    </source>
</evidence>
<protein>
    <recommendedName>
        <fullName evidence="7">PID domain-containing protein</fullName>
    </recommendedName>
</protein>
<dbReference type="InterPro" id="IPR006020">
    <property type="entry name" value="PTB/PI_dom"/>
</dbReference>
<dbReference type="CDD" id="cd01273">
    <property type="entry name" value="PTB_CED-6"/>
    <property type="match status" value="1"/>
</dbReference>
<comment type="similarity">
    <text evidence="4">Belongs to the ced-6 family.</text>
</comment>
<dbReference type="AlphaFoldDB" id="A0A9Q0RRR0"/>
<feature type="compositionally biased region" description="Pro residues" evidence="6">
    <location>
        <begin position="276"/>
        <end position="286"/>
    </location>
</feature>
<feature type="domain" description="PID" evidence="7">
    <location>
        <begin position="61"/>
        <end position="197"/>
    </location>
</feature>
<dbReference type="PROSITE" id="PS01179">
    <property type="entry name" value="PID"/>
    <property type="match status" value="1"/>
</dbReference>
<evidence type="ECO:0000256" key="5">
    <source>
        <dbReference type="SAM" id="Coils"/>
    </source>
</evidence>
<keyword evidence="9" id="KW-1185">Reference proteome</keyword>
<feature type="compositionally biased region" description="Low complexity" evidence="6">
    <location>
        <begin position="16"/>
        <end position="46"/>
    </location>
</feature>
<comment type="caution">
    <text evidence="8">The sequence shown here is derived from an EMBL/GenBank/DDBJ whole genome shotgun (WGS) entry which is preliminary data.</text>
</comment>